<sequence length="208" mass="21300">MASSVRRFVAPPVLAGALVVAAALATLAQGIIGGTTWMLLVGLTATAVVLTLLGSLADSGHGPGVASGLRSGGPRAHAPAVVHGVRAVHRRTGAAVVDGQRHSSVFVFDLTVVPDEGPAFRVAVRHPLDVQGLLHRTRAVVAYDPEQPWRVVLPDDPPRPLLARAQRLDDAAAHGAQRPAQGLPPGAHLLVTGSILAALVVGLVRLAG</sequence>
<organism evidence="2 3">
    <name type="scientific">Streptomyces formicae</name>
    <dbReference type="NCBI Taxonomy" id="1616117"/>
    <lineage>
        <taxon>Bacteria</taxon>
        <taxon>Bacillati</taxon>
        <taxon>Actinomycetota</taxon>
        <taxon>Actinomycetes</taxon>
        <taxon>Kitasatosporales</taxon>
        <taxon>Streptomycetaceae</taxon>
        <taxon>Streptomyces</taxon>
    </lineage>
</organism>
<keyword evidence="1" id="KW-0472">Membrane</keyword>
<dbReference type="KEGG" id="sfk:KY5_0829c"/>
<dbReference type="RefSeq" id="WP_098240899.1">
    <property type="nucleotide sequence ID" value="NZ_CP022685.1"/>
</dbReference>
<keyword evidence="1" id="KW-1133">Transmembrane helix</keyword>
<dbReference type="EMBL" id="CP022685">
    <property type="protein sequence ID" value="ATL25847.1"/>
    <property type="molecule type" value="Genomic_DNA"/>
</dbReference>
<accession>A0A291Q2Y1</accession>
<name>A0A291Q2Y1_9ACTN</name>
<keyword evidence="3" id="KW-1185">Reference proteome</keyword>
<dbReference type="Proteomes" id="UP000221011">
    <property type="component" value="Chromosome"/>
</dbReference>
<feature type="transmembrane region" description="Helical" evidence="1">
    <location>
        <begin position="38"/>
        <end position="57"/>
    </location>
</feature>
<proteinExistence type="predicted"/>
<dbReference type="AlphaFoldDB" id="A0A291Q2Y1"/>
<evidence type="ECO:0000313" key="3">
    <source>
        <dbReference type="Proteomes" id="UP000221011"/>
    </source>
</evidence>
<feature type="transmembrane region" description="Helical" evidence="1">
    <location>
        <begin position="187"/>
        <end position="207"/>
    </location>
</feature>
<reference evidence="2 3" key="1">
    <citation type="submission" date="2017-08" db="EMBL/GenBank/DDBJ databases">
        <title>Complete Genome Sequence of Streptomyces formicae KY5, the formicamycin producer.</title>
        <authorList>
            <person name="Holmes N.A."/>
            <person name="Devine R."/>
            <person name="Qin Z."/>
            <person name="Seipke R.F."/>
            <person name="Wilkinson B."/>
            <person name="Hutchings M.I."/>
        </authorList>
    </citation>
    <scope>NUCLEOTIDE SEQUENCE [LARGE SCALE GENOMIC DNA]</scope>
    <source>
        <strain evidence="2 3">KY5</strain>
    </source>
</reference>
<protein>
    <submittedName>
        <fullName evidence="2">Uncharacterized protein</fullName>
    </submittedName>
</protein>
<evidence type="ECO:0000256" key="1">
    <source>
        <dbReference type="SAM" id="Phobius"/>
    </source>
</evidence>
<evidence type="ECO:0000313" key="2">
    <source>
        <dbReference type="EMBL" id="ATL25847.1"/>
    </source>
</evidence>
<gene>
    <name evidence="2" type="ORF">KY5_0829c</name>
</gene>
<keyword evidence="1" id="KW-0812">Transmembrane</keyword>